<gene>
    <name evidence="2" type="ORF">JBS370_LOCUS8021</name>
</gene>
<dbReference type="SUPFAM" id="SSF52200">
    <property type="entry name" value="Toll/Interleukin receptor TIR domain"/>
    <property type="match status" value="1"/>
</dbReference>
<keyword evidence="1" id="KW-1133">Transmembrane helix</keyword>
<dbReference type="EMBL" id="CAJOBD010000494">
    <property type="protein sequence ID" value="CAF3678268.1"/>
    <property type="molecule type" value="Genomic_DNA"/>
</dbReference>
<dbReference type="AlphaFoldDB" id="A0A818T0N9"/>
<reference evidence="2" key="1">
    <citation type="submission" date="2021-02" db="EMBL/GenBank/DDBJ databases">
        <authorList>
            <person name="Nowell W R."/>
        </authorList>
    </citation>
    <scope>NUCLEOTIDE SEQUENCE</scope>
</reference>
<sequence>MKKITVLCFLGDIRDRVSRIAEKLCEKFNKEKIFYDKYHQVELARPNLDLYLQTIYRYQTRLIVVFMCEDYKRKEWYGLESRAIRSLLKTDQNDRIMLLTVDGKTIDGVLDIDGYLNISEETDDNVANAIYSRFKDLDKPLLRSRSLYQLPLPSPENMISKMIAALKNVFHSISPWYIVVALLAYILGTFIRR</sequence>
<evidence type="ECO:0000313" key="2">
    <source>
        <dbReference type="EMBL" id="CAF3678268.1"/>
    </source>
</evidence>
<dbReference type="Proteomes" id="UP000663836">
    <property type="component" value="Unassembled WGS sequence"/>
</dbReference>
<keyword evidence="1" id="KW-0812">Transmembrane</keyword>
<comment type="caution">
    <text evidence="2">The sequence shown here is derived from an EMBL/GenBank/DDBJ whole genome shotgun (WGS) entry which is preliminary data.</text>
</comment>
<organism evidence="2 3">
    <name type="scientific">Rotaria sordida</name>
    <dbReference type="NCBI Taxonomy" id="392033"/>
    <lineage>
        <taxon>Eukaryota</taxon>
        <taxon>Metazoa</taxon>
        <taxon>Spiralia</taxon>
        <taxon>Gnathifera</taxon>
        <taxon>Rotifera</taxon>
        <taxon>Eurotatoria</taxon>
        <taxon>Bdelloidea</taxon>
        <taxon>Philodinida</taxon>
        <taxon>Philodinidae</taxon>
        <taxon>Rotaria</taxon>
    </lineage>
</organism>
<accession>A0A818T0N9</accession>
<evidence type="ECO:0000256" key="1">
    <source>
        <dbReference type="SAM" id="Phobius"/>
    </source>
</evidence>
<name>A0A818T0N9_9BILA</name>
<proteinExistence type="predicted"/>
<evidence type="ECO:0000313" key="3">
    <source>
        <dbReference type="Proteomes" id="UP000663836"/>
    </source>
</evidence>
<protein>
    <recommendedName>
        <fullName evidence="4">TIR domain-containing protein</fullName>
    </recommendedName>
</protein>
<evidence type="ECO:0008006" key="4">
    <source>
        <dbReference type="Google" id="ProtNLM"/>
    </source>
</evidence>
<keyword evidence="1" id="KW-0472">Membrane</keyword>
<dbReference type="InterPro" id="IPR035897">
    <property type="entry name" value="Toll_tir_struct_dom_sf"/>
</dbReference>
<feature type="transmembrane region" description="Helical" evidence="1">
    <location>
        <begin position="173"/>
        <end position="191"/>
    </location>
</feature>